<dbReference type="InterPro" id="IPR004254">
    <property type="entry name" value="AdipoR/HlyIII-related"/>
</dbReference>
<feature type="binding site" evidence="5">
    <location>
        <position position="183"/>
    </location>
    <ligand>
        <name>Zn(2+)</name>
        <dbReference type="ChEBI" id="CHEBI:29105"/>
    </ligand>
</feature>
<comment type="caution">
    <text evidence="7">The sequence shown here is derived from an EMBL/GenBank/DDBJ whole genome shotgun (WGS) entry which is preliminary data.</text>
</comment>
<feature type="transmembrane region" description="Helical" evidence="6">
    <location>
        <begin position="144"/>
        <end position="166"/>
    </location>
</feature>
<protein>
    <submittedName>
        <fullName evidence="7">Hemolysin III family protein</fullName>
    </submittedName>
</protein>
<keyword evidence="4 6" id="KW-0472">Membrane</keyword>
<accession>A0A7C8FSY9</accession>
<evidence type="ECO:0000256" key="5">
    <source>
        <dbReference type="PIRSR" id="PIRSR604254-1"/>
    </source>
</evidence>
<organism evidence="7 8">
    <name type="scientific">Pseudoclavibacter caeni</name>
    <dbReference type="NCBI Taxonomy" id="908846"/>
    <lineage>
        <taxon>Bacteria</taxon>
        <taxon>Bacillati</taxon>
        <taxon>Actinomycetota</taxon>
        <taxon>Actinomycetes</taxon>
        <taxon>Micrococcales</taxon>
        <taxon>Microbacteriaceae</taxon>
        <taxon>Pseudoclavibacter</taxon>
    </lineage>
</organism>
<reference evidence="7 8" key="1">
    <citation type="submission" date="2019-09" db="EMBL/GenBank/DDBJ databases">
        <title>Phylogeny of genus Pseudoclavibacter and closely related genus.</title>
        <authorList>
            <person name="Li Y."/>
        </authorList>
    </citation>
    <scope>NUCLEOTIDE SEQUENCE [LARGE SCALE GENOMIC DNA]</scope>
    <source>
        <strain evidence="7 8">JCM 16921</strain>
    </source>
</reference>
<keyword evidence="2 6" id="KW-0812">Transmembrane</keyword>
<dbReference type="Proteomes" id="UP000481339">
    <property type="component" value="Unassembled WGS sequence"/>
</dbReference>
<feature type="binding site" evidence="5">
    <location>
        <position position="51"/>
    </location>
    <ligand>
        <name>Zn(2+)</name>
        <dbReference type="ChEBI" id="CHEBI:29105"/>
    </ligand>
</feature>
<dbReference type="GO" id="GO:0016020">
    <property type="term" value="C:membrane"/>
    <property type="evidence" value="ECO:0007669"/>
    <property type="project" value="UniProtKB-SubCell"/>
</dbReference>
<dbReference type="AlphaFoldDB" id="A0A7C8FSY9"/>
<feature type="binding site" evidence="5">
    <location>
        <position position="179"/>
    </location>
    <ligand>
        <name>Zn(2+)</name>
        <dbReference type="ChEBI" id="CHEBI:29105"/>
    </ligand>
</feature>
<evidence type="ECO:0000256" key="4">
    <source>
        <dbReference type="ARBA" id="ARBA00023136"/>
    </source>
</evidence>
<evidence type="ECO:0000256" key="1">
    <source>
        <dbReference type="ARBA" id="ARBA00004141"/>
    </source>
</evidence>
<dbReference type="PANTHER" id="PTHR20855">
    <property type="entry name" value="ADIPOR/PROGESTIN RECEPTOR-RELATED"/>
    <property type="match status" value="1"/>
</dbReference>
<dbReference type="Pfam" id="PF03006">
    <property type="entry name" value="HlyIII"/>
    <property type="match status" value="1"/>
</dbReference>
<dbReference type="GO" id="GO:0046872">
    <property type="term" value="F:metal ion binding"/>
    <property type="evidence" value="ECO:0007669"/>
    <property type="project" value="UniProtKB-KW"/>
</dbReference>
<evidence type="ECO:0000313" key="8">
    <source>
        <dbReference type="Proteomes" id="UP000481339"/>
    </source>
</evidence>
<dbReference type="PANTHER" id="PTHR20855:SF3">
    <property type="entry name" value="LD03007P"/>
    <property type="match status" value="1"/>
</dbReference>
<keyword evidence="5" id="KW-0479">Metal-binding</keyword>
<feature type="transmembrane region" description="Helical" evidence="6">
    <location>
        <begin position="31"/>
        <end position="53"/>
    </location>
</feature>
<evidence type="ECO:0000256" key="6">
    <source>
        <dbReference type="SAM" id="Phobius"/>
    </source>
</evidence>
<feature type="transmembrane region" description="Helical" evidence="6">
    <location>
        <begin position="119"/>
        <end position="137"/>
    </location>
</feature>
<evidence type="ECO:0000313" key="7">
    <source>
        <dbReference type="EMBL" id="KAB1631378.1"/>
    </source>
</evidence>
<gene>
    <name evidence="7" type="ORF">F8O02_08215</name>
</gene>
<evidence type="ECO:0000256" key="3">
    <source>
        <dbReference type="ARBA" id="ARBA00022989"/>
    </source>
</evidence>
<name>A0A7C8FSY9_9MICO</name>
<keyword evidence="3 6" id="KW-1133">Transmembrane helix</keyword>
<dbReference type="EMBL" id="WBKA01000007">
    <property type="protein sequence ID" value="KAB1631378.1"/>
    <property type="molecule type" value="Genomic_DNA"/>
</dbReference>
<sequence length="202" mass="21954">MRGWLHAVTFPLALASGIVLIVLAQGAAAKAACAVFMATSILLFGNSAVYHLFPWGPRTKLVLKRIDHSNILLLIAGTYTPLSIETLPPDKARLLLTIVWTGALAGILFRVLWITAPRWLYVAIYLLLGWAAVMYLPDFFASNAAAMILILAGGVLYSIGAVVYATKRPNPSPRVFGFHEVFHAFTVLAFACHCVAIYLVTV</sequence>
<evidence type="ECO:0000256" key="2">
    <source>
        <dbReference type="ARBA" id="ARBA00022692"/>
    </source>
</evidence>
<proteinExistence type="predicted"/>
<comment type="subcellular location">
    <subcellularLocation>
        <location evidence="1">Membrane</location>
        <topology evidence="1">Multi-pass membrane protein</topology>
    </subcellularLocation>
</comment>
<feature type="transmembrane region" description="Helical" evidence="6">
    <location>
        <begin position="94"/>
        <end position="113"/>
    </location>
</feature>
<dbReference type="OrthoDB" id="9813689at2"/>
<feature type="transmembrane region" description="Helical" evidence="6">
    <location>
        <begin position="65"/>
        <end position="82"/>
    </location>
</feature>
<feature type="transmembrane region" description="Helical" evidence="6">
    <location>
        <begin position="6"/>
        <end position="24"/>
    </location>
</feature>
<keyword evidence="5" id="KW-0862">Zinc</keyword>
<feature type="transmembrane region" description="Helical" evidence="6">
    <location>
        <begin position="181"/>
        <end position="200"/>
    </location>
</feature>
<keyword evidence="8" id="KW-1185">Reference proteome</keyword>